<evidence type="ECO:0000313" key="3">
    <source>
        <dbReference type="Proteomes" id="UP001293254"/>
    </source>
</evidence>
<dbReference type="AlphaFoldDB" id="A0AAE2CGZ6"/>
<comment type="caution">
    <text evidence="2">The sequence shown here is derived from an EMBL/GenBank/DDBJ whole genome shotgun (WGS) entry which is preliminary data.</text>
</comment>
<dbReference type="InterPro" id="IPR026960">
    <property type="entry name" value="RVT-Znf"/>
</dbReference>
<proteinExistence type="predicted"/>
<accession>A0AAE2CGZ6</accession>
<reference evidence="2" key="2">
    <citation type="journal article" date="2024" name="Plant">
        <title>Genomic evolution and insights into agronomic trait innovations of Sesamum species.</title>
        <authorList>
            <person name="Miao H."/>
            <person name="Wang L."/>
            <person name="Qu L."/>
            <person name="Liu H."/>
            <person name="Sun Y."/>
            <person name="Le M."/>
            <person name="Wang Q."/>
            <person name="Wei S."/>
            <person name="Zheng Y."/>
            <person name="Lin W."/>
            <person name="Duan Y."/>
            <person name="Cao H."/>
            <person name="Xiong S."/>
            <person name="Wang X."/>
            <person name="Wei L."/>
            <person name="Li C."/>
            <person name="Ma Q."/>
            <person name="Ju M."/>
            <person name="Zhao R."/>
            <person name="Li G."/>
            <person name="Mu C."/>
            <person name="Tian Q."/>
            <person name="Mei H."/>
            <person name="Zhang T."/>
            <person name="Gao T."/>
            <person name="Zhang H."/>
        </authorList>
    </citation>
    <scope>NUCLEOTIDE SEQUENCE</scope>
    <source>
        <strain evidence="2">3651</strain>
    </source>
</reference>
<feature type="domain" description="Reverse transcriptase zinc-binding" evidence="1">
    <location>
        <begin position="65"/>
        <end position="128"/>
    </location>
</feature>
<protein>
    <recommendedName>
        <fullName evidence="1">Reverse transcriptase zinc-binding domain-containing protein</fullName>
    </recommendedName>
</protein>
<dbReference type="Pfam" id="PF13966">
    <property type="entry name" value="zf-RVT"/>
    <property type="match status" value="1"/>
</dbReference>
<evidence type="ECO:0000313" key="2">
    <source>
        <dbReference type="EMBL" id="KAK4421881.1"/>
    </source>
</evidence>
<dbReference type="Proteomes" id="UP001293254">
    <property type="component" value="Unassembled WGS sequence"/>
</dbReference>
<sequence>MSLTMARVRSQNPLFQSLLGHRPYHCRVLGLHCTKPSREASCSLCRWCSTPLVVTPEGVGIEHVRLWSVPVPPRVWLQAWKFCHNAVPTLENLARFRPELDRCCNFNGADLESLQHVLRECPYTPVIWALSNIPWFVISADAHSVADWFVKVFERIDGQVRLWFLIICWSLWRCRNTKVMEGGHTDPLQLVHDASVLLFKYEQARAAARTRVLV</sequence>
<name>A0AAE2CGZ6_9LAMI</name>
<dbReference type="EMBL" id="JACGWO010000008">
    <property type="protein sequence ID" value="KAK4421881.1"/>
    <property type="molecule type" value="Genomic_DNA"/>
</dbReference>
<evidence type="ECO:0000259" key="1">
    <source>
        <dbReference type="Pfam" id="PF13966"/>
    </source>
</evidence>
<gene>
    <name evidence="2" type="ORF">Salat_2138700</name>
</gene>
<organism evidence="2 3">
    <name type="scientific">Sesamum alatum</name>
    <dbReference type="NCBI Taxonomy" id="300844"/>
    <lineage>
        <taxon>Eukaryota</taxon>
        <taxon>Viridiplantae</taxon>
        <taxon>Streptophyta</taxon>
        <taxon>Embryophyta</taxon>
        <taxon>Tracheophyta</taxon>
        <taxon>Spermatophyta</taxon>
        <taxon>Magnoliopsida</taxon>
        <taxon>eudicotyledons</taxon>
        <taxon>Gunneridae</taxon>
        <taxon>Pentapetalae</taxon>
        <taxon>asterids</taxon>
        <taxon>lamiids</taxon>
        <taxon>Lamiales</taxon>
        <taxon>Pedaliaceae</taxon>
        <taxon>Sesamum</taxon>
    </lineage>
</organism>
<keyword evidence="3" id="KW-1185">Reference proteome</keyword>
<reference evidence="2" key="1">
    <citation type="submission" date="2020-06" db="EMBL/GenBank/DDBJ databases">
        <authorList>
            <person name="Li T."/>
            <person name="Hu X."/>
            <person name="Zhang T."/>
            <person name="Song X."/>
            <person name="Zhang H."/>
            <person name="Dai N."/>
            <person name="Sheng W."/>
            <person name="Hou X."/>
            <person name="Wei L."/>
        </authorList>
    </citation>
    <scope>NUCLEOTIDE SEQUENCE</scope>
    <source>
        <strain evidence="2">3651</strain>
        <tissue evidence="2">Leaf</tissue>
    </source>
</reference>